<name>A0ABV7FSG4_9ALTE</name>
<feature type="transmembrane region" description="Helical" evidence="7">
    <location>
        <begin position="106"/>
        <end position="127"/>
    </location>
</feature>
<comment type="subcellular location">
    <subcellularLocation>
        <location evidence="1">Membrane</location>
        <topology evidence="1">Multi-pass membrane protein</topology>
    </subcellularLocation>
</comment>
<reference evidence="10" key="1">
    <citation type="journal article" date="2019" name="Int. J. Syst. Evol. Microbiol.">
        <title>The Global Catalogue of Microorganisms (GCM) 10K type strain sequencing project: providing services to taxonomists for standard genome sequencing and annotation.</title>
        <authorList>
            <consortium name="The Broad Institute Genomics Platform"/>
            <consortium name="The Broad Institute Genome Sequencing Center for Infectious Disease"/>
            <person name="Wu L."/>
            <person name="Ma J."/>
        </authorList>
    </citation>
    <scope>NUCLEOTIDE SEQUENCE [LARGE SCALE GENOMIC DNA]</scope>
    <source>
        <strain evidence="10">KCTC 52473</strain>
    </source>
</reference>
<keyword evidence="4 7" id="KW-0812">Transmembrane</keyword>
<organism evidence="9 10">
    <name type="scientific">Agaribacter flavus</name>
    <dbReference type="NCBI Taxonomy" id="1902781"/>
    <lineage>
        <taxon>Bacteria</taxon>
        <taxon>Pseudomonadati</taxon>
        <taxon>Pseudomonadota</taxon>
        <taxon>Gammaproteobacteria</taxon>
        <taxon>Alteromonadales</taxon>
        <taxon>Alteromonadaceae</taxon>
        <taxon>Agaribacter</taxon>
    </lineage>
</organism>
<dbReference type="Proteomes" id="UP001595478">
    <property type="component" value="Unassembled WGS sequence"/>
</dbReference>
<evidence type="ECO:0000256" key="7">
    <source>
        <dbReference type="SAM" id="Phobius"/>
    </source>
</evidence>
<evidence type="ECO:0000256" key="3">
    <source>
        <dbReference type="ARBA" id="ARBA00022519"/>
    </source>
</evidence>
<evidence type="ECO:0000313" key="9">
    <source>
        <dbReference type="EMBL" id="MFC3123090.1"/>
    </source>
</evidence>
<feature type="transmembrane region" description="Helical" evidence="7">
    <location>
        <begin position="147"/>
        <end position="169"/>
    </location>
</feature>
<dbReference type="InterPro" id="IPR023662">
    <property type="entry name" value="Rhomboid_protease_GlpG"/>
</dbReference>
<dbReference type="GO" id="GO:0006508">
    <property type="term" value="P:proteolysis"/>
    <property type="evidence" value="ECO:0007669"/>
    <property type="project" value="UniProtKB-KW"/>
</dbReference>
<evidence type="ECO:0000256" key="6">
    <source>
        <dbReference type="ARBA" id="ARBA00023136"/>
    </source>
</evidence>
<protein>
    <submittedName>
        <fullName evidence="9">Rhomboid family intramembrane serine protease GlpG</fullName>
        <ecNumber evidence="9">3.4.21.105</ecNumber>
    </submittedName>
</protein>
<keyword evidence="5 7" id="KW-1133">Transmembrane helix</keyword>
<dbReference type="InterPro" id="IPR022764">
    <property type="entry name" value="Peptidase_S54_rhomboid_dom"/>
</dbReference>
<evidence type="ECO:0000259" key="8">
    <source>
        <dbReference type="Pfam" id="PF01694"/>
    </source>
</evidence>
<accession>A0ABV7FSG4</accession>
<feature type="domain" description="Peptidase S54 rhomboid" evidence="8">
    <location>
        <begin position="142"/>
        <end position="278"/>
    </location>
</feature>
<dbReference type="Pfam" id="PF01694">
    <property type="entry name" value="Rhomboid"/>
    <property type="match status" value="1"/>
</dbReference>
<evidence type="ECO:0000313" key="10">
    <source>
        <dbReference type="Proteomes" id="UP001595478"/>
    </source>
</evidence>
<dbReference type="GO" id="GO:0008233">
    <property type="term" value="F:peptidase activity"/>
    <property type="evidence" value="ECO:0007669"/>
    <property type="project" value="UniProtKB-KW"/>
</dbReference>
<dbReference type="NCBIfam" id="TIGR04239">
    <property type="entry name" value="rhombo_GlpG"/>
    <property type="match status" value="1"/>
</dbReference>
<keyword evidence="9" id="KW-0645">Protease</keyword>
<keyword evidence="9" id="KW-0378">Hydrolase</keyword>
<evidence type="ECO:0000256" key="2">
    <source>
        <dbReference type="ARBA" id="ARBA00022475"/>
    </source>
</evidence>
<sequence>MKQWETVLQFTQSGAANTFNVFLNKQGVVSRVIESRESLASAYLIQIQGQQDREKILAWAQEFQANPRADKFSQATWEAGEVYKGIKLPKPNFQLRQVIDKPFTSLIFVLCVVVFATSQIGFLDFWFQNLHIQPFSNLVENQQWWRLLGPNFLHFSFVHVAFNLLWWWLLGGKLEQTFGTLGLLLIFIAASLSANLGQLFFSGPNFGGMSGVVYALFGFIWWIGWLRPAWGIAMPKAYIGFLLFWIALGYLNVLPVNMANEAHLFGLIAGCVMAALVHIGSKKGAS</sequence>
<feature type="transmembrane region" description="Helical" evidence="7">
    <location>
        <begin position="237"/>
        <end position="256"/>
    </location>
</feature>
<feature type="transmembrane region" description="Helical" evidence="7">
    <location>
        <begin position="262"/>
        <end position="280"/>
    </location>
</feature>
<keyword evidence="2" id="KW-1003">Cell membrane</keyword>
<dbReference type="EC" id="3.4.21.105" evidence="9"/>
<feature type="transmembrane region" description="Helical" evidence="7">
    <location>
        <begin position="181"/>
        <end position="200"/>
    </location>
</feature>
<evidence type="ECO:0000256" key="1">
    <source>
        <dbReference type="ARBA" id="ARBA00004141"/>
    </source>
</evidence>
<dbReference type="EMBL" id="JBHRSW010000047">
    <property type="protein sequence ID" value="MFC3123090.1"/>
    <property type="molecule type" value="Genomic_DNA"/>
</dbReference>
<dbReference type="RefSeq" id="WP_376921211.1">
    <property type="nucleotide sequence ID" value="NZ_JBHRSW010000047.1"/>
</dbReference>
<proteinExistence type="predicted"/>
<evidence type="ECO:0000256" key="5">
    <source>
        <dbReference type="ARBA" id="ARBA00022989"/>
    </source>
</evidence>
<keyword evidence="6 7" id="KW-0472">Membrane</keyword>
<dbReference type="PANTHER" id="PTHR43066">
    <property type="entry name" value="RHOMBOID-RELATED PROTEIN"/>
    <property type="match status" value="1"/>
</dbReference>
<dbReference type="PANTHER" id="PTHR43066:SF26">
    <property type="entry name" value="RHOMBOID PROTEASE GLPG"/>
    <property type="match status" value="1"/>
</dbReference>
<keyword evidence="3" id="KW-0997">Cell inner membrane</keyword>
<gene>
    <name evidence="9" type="primary">glpG</name>
    <name evidence="9" type="ORF">ACFOHL_15820</name>
</gene>
<evidence type="ECO:0000256" key="4">
    <source>
        <dbReference type="ARBA" id="ARBA00022692"/>
    </source>
</evidence>
<dbReference type="Gene3D" id="1.20.1540.10">
    <property type="entry name" value="Rhomboid-like"/>
    <property type="match status" value="1"/>
</dbReference>
<comment type="caution">
    <text evidence="9">The sequence shown here is derived from an EMBL/GenBank/DDBJ whole genome shotgun (WGS) entry which is preliminary data.</text>
</comment>
<dbReference type="InterPro" id="IPR035952">
    <property type="entry name" value="Rhomboid-like_sf"/>
</dbReference>
<keyword evidence="10" id="KW-1185">Reference proteome</keyword>
<feature type="transmembrane region" description="Helical" evidence="7">
    <location>
        <begin position="206"/>
        <end position="225"/>
    </location>
</feature>
<dbReference type="SUPFAM" id="SSF144091">
    <property type="entry name" value="Rhomboid-like"/>
    <property type="match status" value="1"/>
</dbReference>